<comment type="subcellular location">
    <subcellularLocation>
        <location evidence="1">Cell envelope</location>
    </subcellularLocation>
</comment>
<protein>
    <submittedName>
        <fullName evidence="9">Uncharacterized protein</fullName>
    </submittedName>
</protein>
<feature type="domain" description="Multidrug resistance protein MdtA-like C-terminal permuted SH3" evidence="8">
    <location>
        <begin position="329"/>
        <end position="384"/>
    </location>
</feature>
<dbReference type="InterPro" id="IPR006143">
    <property type="entry name" value="RND_pump_MFP"/>
</dbReference>
<keyword evidence="3" id="KW-0813">Transport</keyword>
<keyword evidence="10" id="KW-1185">Reference proteome</keyword>
<evidence type="ECO:0000313" key="10">
    <source>
        <dbReference type="Proteomes" id="UP000197153"/>
    </source>
</evidence>
<dbReference type="PANTHER" id="PTHR30469:SF37">
    <property type="entry name" value="RAGD PROTEIN"/>
    <property type="match status" value="1"/>
</dbReference>
<dbReference type="NCBIfam" id="TIGR01730">
    <property type="entry name" value="RND_mfp"/>
    <property type="match status" value="1"/>
</dbReference>
<dbReference type="Gene3D" id="2.40.420.20">
    <property type="match status" value="1"/>
</dbReference>
<evidence type="ECO:0000259" key="8">
    <source>
        <dbReference type="Pfam" id="PF25967"/>
    </source>
</evidence>
<evidence type="ECO:0000259" key="5">
    <source>
        <dbReference type="Pfam" id="PF25876"/>
    </source>
</evidence>
<dbReference type="InterPro" id="IPR058625">
    <property type="entry name" value="MdtA-like_BSH"/>
</dbReference>
<dbReference type="PANTHER" id="PTHR30469">
    <property type="entry name" value="MULTIDRUG RESISTANCE PROTEIN MDTA"/>
    <property type="match status" value="1"/>
</dbReference>
<dbReference type="InterPro" id="IPR058624">
    <property type="entry name" value="MdtA-like_HH"/>
</dbReference>
<feature type="domain" description="Multidrug resistance protein MdtA-like alpha-helical hairpin" evidence="5">
    <location>
        <begin position="139"/>
        <end position="200"/>
    </location>
</feature>
<dbReference type="Gene3D" id="2.40.50.100">
    <property type="match status" value="1"/>
</dbReference>
<dbReference type="InterPro" id="IPR058627">
    <property type="entry name" value="MdtA-like_C"/>
</dbReference>
<name>A0A248K2L7_9PROT</name>
<organism evidence="9 10">
    <name type="scientific">Nitrospirillum viridazoti CBAmc</name>
    <dbReference type="NCBI Taxonomy" id="1441467"/>
    <lineage>
        <taxon>Bacteria</taxon>
        <taxon>Pseudomonadati</taxon>
        <taxon>Pseudomonadota</taxon>
        <taxon>Alphaproteobacteria</taxon>
        <taxon>Rhodospirillales</taxon>
        <taxon>Azospirillaceae</taxon>
        <taxon>Nitrospirillum</taxon>
        <taxon>Nitrospirillum viridazoti</taxon>
    </lineage>
</organism>
<dbReference type="Proteomes" id="UP000197153">
    <property type="component" value="Chromosome 3"/>
</dbReference>
<feature type="domain" description="CusB-like beta-barrel" evidence="7">
    <location>
        <begin position="251"/>
        <end position="322"/>
    </location>
</feature>
<feature type="region of interest" description="Disordered" evidence="4">
    <location>
        <begin position="58"/>
        <end position="87"/>
    </location>
</feature>
<sequence length="409" mass="43415">MPCLPPPPFPPARPPSDFRSLMIMSAAPKTTVRRRSWMLGTAVVALAAIGLVSAPHLASGTKAPPEARPQAPLQVKTTNPKPVKSSDGLLLPAQTQALTEYTVYARVSGYIGKRLVDIGDVVKAGQTLAVIEAPDQDQQLMQARASQHQAEANLALAKSNYSRSKSLLGDGWVTRETYDTRESALNAAQADLEAAIANVKRLEQLTAYKTVTTAIDGIITQRLVEQGDLVVADASSGKALYQVSRQDHLRLVIDVPQGQVPAVAVGAAVDASFVEFPGRRFPAKVVRISHAVDSTSGTMRVEADLPNPDLTIPAGMRGNAHFPEAGAQVLALPVNTIVTRPEGKRVAVVDGEGKVRFHPVTLGREFNTTVEVVGGVSDKDRVVLNPNTMLNDGDAVTVAEDAPKDGTAK</sequence>
<dbReference type="Pfam" id="PF25917">
    <property type="entry name" value="BSH_RND"/>
    <property type="match status" value="1"/>
</dbReference>
<feature type="domain" description="Multidrug resistance protein MdtA-like barrel-sandwich hybrid" evidence="6">
    <location>
        <begin position="102"/>
        <end position="236"/>
    </location>
</feature>
<evidence type="ECO:0000256" key="2">
    <source>
        <dbReference type="ARBA" id="ARBA00009477"/>
    </source>
</evidence>
<dbReference type="Gene3D" id="2.40.30.170">
    <property type="match status" value="1"/>
</dbReference>
<dbReference type="GO" id="GO:1990281">
    <property type="term" value="C:efflux pump complex"/>
    <property type="evidence" value="ECO:0007669"/>
    <property type="project" value="TreeGrafter"/>
</dbReference>
<dbReference type="Gene3D" id="1.10.287.470">
    <property type="entry name" value="Helix hairpin bin"/>
    <property type="match status" value="1"/>
</dbReference>
<evidence type="ECO:0000256" key="3">
    <source>
        <dbReference type="ARBA" id="ARBA00022448"/>
    </source>
</evidence>
<dbReference type="KEGG" id="nao:Y958_27840"/>
<evidence type="ECO:0000256" key="1">
    <source>
        <dbReference type="ARBA" id="ARBA00004196"/>
    </source>
</evidence>
<evidence type="ECO:0000259" key="6">
    <source>
        <dbReference type="Pfam" id="PF25917"/>
    </source>
</evidence>
<dbReference type="SUPFAM" id="SSF111369">
    <property type="entry name" value="HlyD-like secretion proteins"/>
    <property type="match status" value="1"/>
</dbReference>
<dbReference type="InterPro" id="IPR058792">
    <property type="entry name" value="Beta-barrel_RND_2"/>
</dbReference>
<accession>A0A248K2L7</accession>
<evidence type="ECO:0000259" key="7">
    <source>
        <dbReference type="Pfam" id="PF25954"/>
    </source>
</evidence>
<evidence type="ECO:0000256" key="4">
    <source>
        <dbReference type="SAM" id="MobiDB-lite"/>
    </source>
</evidence>
<comment type="similarity">
    <text evidence="2">Belongs to the membrane fusion protein (MFP) (TC 8.A.1) family.</text>
</comment>
<proteinExistence type="inferred from homology"/>
<dbReference type="Pfam" id="PF25876">
    <property type="entry name" value="HH_MFP_RND"/>
    <property type="match status" value="1"/>
</dbReference>
<reference evidence="9 10" key="1">
    <citation type="submission" date="2017-06" db="EMBL/GenBank/DDBJ databases">
        <title>Complete genome sequence of Nitrospirillum amazonense strain CBAmC, an endophytic nitrogen-fixing and plant growth-promoting bacterium, isolated from sugarcane.</title>
        <authorList>
            <person name="Schwab S."/>
            <person name="dos Santos Teixeira K.R."/>
            <person name="Simoes Araujo J.L."/>
            <person name="Soares Vidal M."/>
            <person name="Borges de Freitas H.R."/>
            <person name="Rivello Crivelaro A.L."/>
            <person name="Bueno de Camargo Nunes A."/>
            <person name="dos Santos C.M."/>
            <person name="Palmeira da Silva Rosa D."/>
            <person name="da Silva Padilha D."/>
            <person name="da Silva E."/>
            <person name="Araujo Terra L."/>
            <person name="Soares Mendes V."/>
            <person name="Farinelli L."/>
            <person name="Magalhaes Cruz L."/>
            <person name="Baldani J.I."/>
        </authorList>
    </citation>
    <scope>NUCLEOTIDE SEQUENCE [LARGE SCALE GENOMIC DNA]</scope>
    <source>
        <strain evidence="9 10">CBAmC</strain>
    </source>
</reference>
<dbReference type="GO" id="GO:0015562">
    <property type="term" value="F:efflux transmembrane transporter activity"/>
    <property type="evidence" value="ECO:0007669"/>
    <property type="project" value="TreeGrafter"/>
</dbReference>
<dbReference type="Pfam" id="PF25967">
    <property type="entry name" value="RND-MFP_C"/>
    <property type="match status" value="1"/>
</dbReference>
<dbReference type="Pfam" id="PF25954">
    <property type="entry name" value="Beta-barrel_RND_2"/>
    <property type="match status" value="1"/>
</dbReference>
<dbReference type="EMBL" id="CP022112">
    <property type="protein sequence ID" value="ASG24664.1"/>
    <property type="molecule type" value="Genomic_DNA"/>
</dbReference>
<evidence type="ECO:0000313" key="9">
    <source>
        <dbReference type="EMBL" id="ASG24664.1"/>
    </source>
</evidence>
<gene>
    <name evidence="9" type="ORF">Y958_27840</name>
</gene>
<dbReference type="AlphaFoldDB" id="A0A248K2L7"/>